<dbReference type="PANTHER" id="PTHR19879">
    <property type="entry name" value="TRANSCRIPTION INITIATION FACTOR TFIID"/>
    <property type="match status" value="1"/>
</dbReference>
<keyword evidence="5" id="KW-1185">Reference proteome</keyword>
<dbReference type="SUPFAM" id="SSF50978">
    <property type="entry name" value="WD40 repeat-like"/>
    <property type="match status" value="1"/>
</dbReference>
<proteinExistence type="predicted"/>
<dbReference type="OMA" id="CAFIDIS"/>
<dbReference type="InterPro" id="IPR001680">
    <property type="entry name" value="WD40_rpt"/>
</dbReference>
<dbReference type="Proteomes" id="UP000054771">
    <property type="component" value="Unassembled WGS sequence"/>
</dbReference>
<dbReference type="InterPro" id="IPR056884">
    <property type="entry name" value="NPHP3-like_N"/>
</dbReference>
<dbReference type="PROSITE" id="PS50082">
    <property type="entry name" value="WD_REPEATS_2"/>
    <property type="match status" value="2"/>
</dbReference>
<keyword evidence="1" id="KW-0677">Repeat</keyword>
<evidence type="ECO:0000256" key="1">
    <source>
        <dbReference type="ARBA" id="ARBA00022737"/>
    </source>
</evidence>
<dbReference type="Pfam" id="PF24883">
    <property type="entry name" value="NPHP3_N"/>
    <property type="match status" value="1"/>
</dbReference>
<accession>A0A0U5GSJ0</accession>
<dbReference type="OrthoDB" id="674604at2759"/>
<dbReference type="InterPro" id="IPR036322">
    <property type="entry name" value="WD40_repeat_dom_sf"/>
</dbReference>
<organism evidence="4 5">
    <name type="scientific">Aspergillus calidoustus</name>
    <dbReference type="NCBI Taxonomy" id="454130"/>
    <lineage>
        <taxon>Eukaryota</taxon>
        <taxon>Fungi</taxon>
        <taxon>Dikarya</taxon>
        <taxon>Ascomycota</taxon>
        <taxon>Pezizomycotina</taxon>
        <taxon>Eurotiomycetes</taxon>
        <taxon>Eurotiomycetidae</taxon>
        <taxon>Eurotiales</taxon>
        <taxon>Aspergillaceae</taxon>
        <taxon>Aspergillus</taxon>
        <taxon>Aspergillus subgen. Nidulantes</taxon>
    </lineage>
</organism>
<protein>
    <recommendedName>
        <fullName evidence="3">Nephrocystin 3-like N-terminal domain-containing protein</fullName>
    </recommendedName>
</protein>
<gene>
    <name evidence="4" type="ORF">ASPCAL04968</name>
</gene>
<dbReference type="Pfam" id="PF00400">
    <property type="entry name" value="WD40"/>
    <property type="match status" value="4"/>
</dbReference>
<dbReference type="PROSITE" id="PS50294">
    <property type="entry name" value="WD_REPEATS_REGION"/>
    <property type="match status" value="1"/>
</dbReference>
<dbReference type="Gene3D" id="3.40.50.300">
    <property type="entry name" value="P-loop containing nucleotide triphosphate hydrolases"/>
    <property type="match status" value="1"/>
</dbReference>
<dbReference type="Gene3D" id="2.130.10.10">
    <property type="entry name" value="YVTN repeat-like/Quinoprotein amine dehydrogenase"/>
    <property type="match status" value="2"/>
</dbReference>
<dbReference type="SMART" id="SM00320">
    <property type="entry name" value="WD40"/>
    <property type="match status" value="5"/>
</dbReference>
<evidence type="ECO:0000313" key="5">
    <source>
        <dbReference type="Proteomes" id="UP000054771"/>
    </source>
</evidence>
<dbReference type="InterPro" id="IPR027417">
    <property type="entry name" value="P-loop_NTPase"/>
</dbReference>
<evidence type="ECO:0000313" key="4">
    <source>
        <dbReference type="EMBL" id="CEL03828.1"/>
    </source>
</evidence>
<feature type="domain" description="Nephrocystin 3-like N-terminal" evidence="3">
    <location>
        <begin position="190"/>
        <end position="352"/>
    </location>
</feature>
<reference evidence="5" key="1">
    <citation type="journal article" date="2016" name="Genome Announc.">
        <title>Draft genome sequences of fungus Aspergillus calidoustus.</title>
        <authorList>
            <person name="Horn F."/>
            <person name="Linde J."/>
            <person name="Mattern D.J."/>
            <person name="Walther G."/>
            <person name="Guthke R."/>
            <person name="Scherlach K."/>
            <person name="Martin K."/>
            <person name="Brakhage A.A."/>
            <person name="Petzke L."/>
            <person name="Valiante V."/>
        </authorList>
    </citation>
    <scope>NUCLEOTIDE SEQUENCE [LARGE SCALE GENOMIC DNA]</scope>
    <source>
        <strain evidence="5">SF006504</strain>
    </source>
</reference>
<feature type="repeat" description="WD" evidence="2">
    <location>
        <begin position="755"/>
        <end position="796"/>
    </location>
</feature>
<dbReference type="PANTHER" id="PTHR19879:SF9">
    <property type="entry name" value="TRANSCRIPTION INITIATION FACTOR TFIID SUBUNIT 5"/>
    <property type="match status" value="1"/>
</dbReference>
<dbReference type="SUPFAM" id="SSF52540">
    <property type="entry name" value="P-loop containing nucleoside triphosphate hydrolases"/>
    <property type="match status" value="1"/>
</dbReference>
<sequence>MDPLSITASVIALIQLTASIARSCGRYAKSVSSAREDVASLQSEIVQFARTLEKLAELLAGPHAAKLVSSDIIAVDLDKCLLALTTLDKQLDPGHPHKAMSKLGIRALKWPLQRTEVEGIKRDLDKHKASLNLVLQVDQTVLLTEVSRQTENIGQKLDMEKLPTISAAEFDSYINQHETECLPGTRTRILDQINQWARSPEGKCIFWLNGMAGSGKSTISRTVASNFRAQGLLGASFFFKRGEGERGEASRFITTIASQLARNVPGLNAGIGAVLKEDHQVSTKSFKEQFGKLLLQPLGALSQQTSSRQTIVLVVDALDECQPVQDVRLLLELLPDLGKVGPVDVRVFLTSRPELPIRMGLMKSPEAHQHLVLHDIPTAEIRHDISMFFHHRLARIRKDRDLPADWPGASNVQKLVTTSVPLFVFAATICRVLEDPQWDPDESLSEVLNYQSEESKLSVTYMPIFNQLLANQTESKKGRLIDEFRDVVGAGILLVTPMTVASISQLISMPEKIVRLRFNSLNSVFSVPESNFEVIRPFHLSFREFLLDPHTRTKTPFWVDAQAMHLKLAKGCLRQLRDRMKKNILNLNDYGTTAFLRRRRDVRAVEKDIPRELMYAVLFWADHFVKSSPPEAWIAEVAEFLEEHFLHWLEAIFSVDGSGNLSRTLHELQQVFLGHKVVLEILEDGVRFCSSFRELAHNIPLQLYSSALVFSPSNSAIRRRYSIERPKEIRSLPQVPDSWDAIRESPLEGFGGGGEEAPGTRVQVLEFSPNGKLVAAGSLDGTITLWDCLTGTVQRTLIGHSDRVNHLSFSPSGDGILASSSHDKTVRICDTTTGATLHILDQPAIVSVLAFSPDGKLLASAAGSEGVYLYDPTSGALKQCLAHDSNVWAAAFSPDSQMVATSSSRPDQIILWNVTDGTVRHRLECGFLTTSVAFSPDGKSLLSVIYRHDRLQLWDLSRTERMKYEFRMRVLVSQAKFSSDGTQLVTDKGSIDIRDLRGEWDYFTPNKSNTVLLEKPWITVNGTPIMCLLRGHEPSASAVKDDVVALGFRSGLVLVIGFDRGDGGP</sequence>
<evidence type="ECO:0000256" key="2">
    <source>
        <dbReference type="PROSITE-ProRule" id="PRU00221"/>
    </source>
</evidence>
<evidence type="ECO:0000259" key="3">
    <source>
        <dbReference type="Pfam" id="PF24883"/>
    </source>
</evidence>
<dbReference type="InterPro" id="IPR015943">
    <property type="entry name" value="WD40/YVTN_repeat-like_dom_sf"/>
</dbReference>
<dbReference type="AlphaFoldDB" id="A0A0U5GSJ0"/>
<keyword evidence="2" id="KW-0853">WD repeat</keyword>
<dbReference type="STRING" id="454130.A0A0U5GSJ0"/>
<feature type="repeat" description="WD" evidence="2">
    <location>
        <begin position="797"/>
        <end position="839"/>
    </location>
</feature>
<name>A0A0U5GSJ0_ASPCI</name>
<dbReference type="EMBL" id="CDMC01000004">
    <property type="protein sequence ID" value="CEL03828.1"/>
    <property type="molecule type" value="Genomic_DNA"/>
</dbReference>